<dbReference type="KEGG" id="palw:PSAL_030000"/>
<dbReference type="InterPro" id="IPR010593">
    <property type="entry name" value="DUF1159"/>
</dbReference>
<dbReference type="Pfam" id="PF05258">
    <property type="entry name" value="DciA"/>
    <property type="match status" value="1"/>
</dbReference>
<keyword evidence="2" id="KW-1185">Reference proteome</keyword>
<dbReference type="EMBL" id="CP060436">
    <property type="protein sequence ID" value="QPM91745.1"/>
    <property type="molecule type" value="Genomic_DNA"/>
</dbReference>
<dbReference type="InterPro" id="IPR007922">
    <property type="entry name" value="DciA-like"/>
</dbReference>
<dbReference type="RefSeq" id="WP_119839369.1">
    <property type="nucleotide sequence ID" value="NZ_CP060436.1"/>
</dbReference>
<evidence type="ECO:0000313" key="2">
    <source>
        <dbReference type="Proteomes" id="UP000283786"/>
    </source>
</evidence>
<gene>
    <name evidence="1" type="ORF">PSAL_030000</name>
</gene>
<reference evidence="1 2" key="1">
    <citation type="submission" date="2020-08" db="EMBL/GenBank/DDBJ databases">
        <title>Genome sequence of Rhodobacteraceae bacterium Lw-13e.</title>
        <authorList>
            <person name="Poehlein A."/>
            <person name="Wolter L."/>
            <person name="Daniel R."/>
            <person name="Brinkhoff T."/>
        </authorList>
    </citation>
    <scope>NUCLEOTIDE SEQUENCE [LARGE SCALE GENOMIC DNA]</scope>
    <source>
        <strain evidence="1 2">Lw-13e</strain>
    </source>
</reference>
<dbReference type="OrthoDB" id="7160947at2"/>
<accession>A0A418SGG9</accession>
<evidence type="ECO:0000313" key="1">
    <source>
        <dbReference type="EMBL" id="QPM91745.1"/>
    </source>
</evidence>
<proteinExistence type="predicted"/>
<protein>
    <recommendedName>
        <fullName evidence="3">RNA-binding protein</fullName>
    </recommendedName>
</protein>
<name>A0A418SGG9_9RHOB</name>
<evidence type="ECO:0008006" key="3">
    <source>
        <dbReference type="Google" id="ProtNLM"/>
    </source>
</evidence>
<organism evidence="1 2">
    <name type="scientific">Pseudooceanicola algae</name>
    <dbReference type="NCBI Taxonomy" id="1537215"/>
    <lineage>
        <taxon>Bacteria</taxon>
        <taxon>Pseudomonadati</taxon>
        <taxon>Pseudomonadota</taxon>
        <taxon>Alphaproteobacteria</taxon>
        <taxon>Rhodobacterales</taxon>
        <taxon>Paracoccaceae</taxon>
        <taxon>Pseudooceanicola</taxon>
    </lineage>
</organism>
<dbReference type="AlphaFoldDB" id="A0A418SGG9"/>
<dbReference type="PIRSF" id="PIRSF032064">
    <property type="entry name" value="UCP032064"/>
    <property type="match status" value="1"/>
</dbReference>
<dbReference type="Proteomes" id="UP000283786">
    <property type="component" value="Chromosome"/>
</dbReference>
<sequence>MPRRKTTTYGFTRAHGLMETRIRKAGETRGFAEARIITHWEEVAGTEISAIARPVKVTYPRGSGNLGATLVLLTTGAHAPVLEMQKETLRQRVNATYGYNAISRINITQTAPTGFAEGQVAFRTREKPLSPPPPDPALLARAAEVADGIRDEGLKAALETLARNVLKTSGI</sequence>